<organism evidence="2 3">
    <name type="scientific">Candidatus Methanocrinis alkalitolerans</name>
    <dbReference type="NCBI Taxonomy" id="3033395"/>
    <lineage>
        <taxon>Archaea</taxon>
        <taxon>Methanobacteriati</taxon>
        <taxon>Methanobacteriota</taxon>
        <taxon>Stenosarchaea group</taxon>
        <taxon>Methanomicrobia</taxon>
        <taxon>Methanotrichales</taxon>
        <taxon>Methanotrichaceae</taxon>
        <taxon>Methanocrinis</taxon>
    </lineage>
</organism>
<dbReference type="PANTHER" id="PTHR34988">
    <property type="entry name" value="PROTEIN, PUTATIVE-RELATED"/>
    <property type="match status" value="1"/>
</dbReference>
<dbReference type="PANTHER" id="PTHR34988:SF1">
    <property type="entry name" value="DNA-BINDING PROTEIN"/>
    <property type="match status" value="1"/>
</dbReference>
<dbReference type="PROSITE" id="PS51742">
    <property type="entry name" value="PPC"/>
    <property type="match status" value="1"/>
</dbReference>
<accession>A0ABT5XFL4</accession>
<proteinExistence type="predicted"/>
<dbReference type="Gene3D" id="3.30.1330.80">
    <property type="entry name" value="Hypothetical protein, similar to alpha- acetolactate decarboxylase, domain 2"/>
    <property type="match status" value="1"/>
</dbReference>
<comment type="caution">
    <text evidence="2">The sequence shown here is derived from an EMBL/GenBank/DDBJ whole genome shotgun (WGS) entry which is preliminary data.</text>
</comment>
<dbReference type="CDD" id="cd11378">
    <property type="entry name" value="DUF296"/>
    <property type="match status" value="1"/>
</dbReference>
<dbReference type="Pfam" id="PF03479">
    <property type="entry name" value="PCC"/>
    <property type="match status" value="1"/>
</dbReference>
<dbReference type="GO" id="GO:0003677">
    <property type="term" value="F:DNA binding"/>
    <property type="evidence" value="ECO:0007669"/>
    <property type="project" value="UniProtKB-KW"/>
</dbReference>
<dbReference type="Proteomes" id="UP001215956">
    <property type="component" value="Unassembled WGS sequence"/>
</dbReference>
<dbReference type="InterPro" id="IPR005175">
    <property type="entry name" value="PPC_dom"/>
</dbReference>
<name>A0ABT5XFL4_9EURY</name>
<dbReference type="RefSeq" id="WP_316969124.1">
    <property type="nucleotide sequence ID" value="NZ_JARFPL010000020.1"/>
</dbReference>
<evidence type="ECO:0000313" key="3">
    <source>
        <dbReference type="Proteomes" id="UP001215956"/>
    </source>
</evidence>
<dbReference type="EMBL" id="JARFPL010000020">
    <property type="protein sequence ID" value="MDF0593421.1"/>
    <property type="molecule type" value="Genomic_DNA"/>
</dbReference>
<protein>
    <submittedName>
        <fullName evidence="2">DNA-binding protein</fullName>
    </submittedName>
</protein>
<dbReference type="SUPFAM" id="SSF117856">
    <property type="entry name" value="AF0104/ALDC/Ptd012-like"/>
    <property type="match status" value="1"/>
</dbReference>
<sequence>MEYSEGRLGRVFVIRLEDGEDLISSLDRFLAEKEVASGTILFLGALRRGRLIAGPREPTIPPTSPFVEDLEGGWETFGVATIYPGGGGEPRVHIHASVGRSDKVLTGCLRERADTYLVVEAVVFEILGLGARRLLDERSGLCLPVLEERF</sequence>
<keyword evidence="2" id="KW-0238">DNA-binding</keyword>
<reference evidence="2 3" key="1">
    <citation type="submission" date="2023-03" db="EMBL/GenBank/DDBJ databases">
        <title>Whole genome sequencing of Methanotrichaceae archaeon M04Ac.</title>
        <authorList>
            <person name="Khomyakova M.A."/>
            <person name="Merkel A.Y."/>
            <person name="Slobodkin A.I."/>
        </authorList>
    </citation>
    <scope>NUCLEOTIDE SEQUENCE [LARGE SCALE GENOMIC DNA]</scope>
    <source>
        <strain evidence="2 3">M04Ac</strain>
    </source>
</reference>
<evidence type="ECO:0000313" key="2">
    <source>
        <dbReference type="EMBL" id="MDF0593421.1"/>
    </source>
</evidence>
<keyword evidence="3" id="KW-1185">Reference proteome</keyword>
<feature type="domain" description="PPC" evidence="1">
    <location>
        <begin position="6"/>
        <end position="147"/>
    </location>
</feature>
<evidence type="ECO:0000259" key="1">
    <source>
        <dbReference type="PROSITE" id="PS51742"/>
    </source>
</evidence>
<gene>
    <name evidence="2" type="ORF">P0O24_07485</name>
</gene>